<dbReference type="InterPro" id="IPR002645">
    <property type="entry name" value="STAS_dom"/>
</dbReference>
<protein>
    <recommendedName>
        <fullName evidence="1">STAS domain-containing protein</fullName>
    </recommendedName>
</protein>
<dbReference type="PROSITE" id="PS50801">
    <property type="entry name" value="STAS"/>
    <property type="match status" value="1"/>
</dbReference>
<feature type="domain" description="STAS" evidence="1">
    <location>
        <begin position="27"/>
        <end position="95"/>
    </location>
</feature>
<dbReference type="Pfam" id="PF01740">
    <property type="entry name" value="STAS"/>
    <property type="match status" value="1"/>
</dbReference>
<evidence type="ECO:0000259" key="1">
    <source>
        <dbReference type="PROSITE" id="PS50801"/>
    </source>
</evidence>
<keyword evidence="3" id="KW-1185">Reference proteome</keyword>
<gene>
    <name evidence="2" type="ORF">G3T38_03220</name>
</gene>
<dbReference type="RefSeq" id="WP_163770584.1">
    <property type="nucleotide sequence ID" value="NZ_JAAGXA010000001.1"/>
</dbReference>
<dbReference type="AlphaFoldDB" id="A0A6P0HGA6"/>
<organism evidence="2 3">
    <name type="scientific">Nocardioides zeae</name>
    <dbReference type="NCBI Taxonomy" id="1457234"/>
    <lineage>
        <taxon>Bacteria</taxon>
        <taxon>Bacillati</taxon>
        <taxon>Actinomycetota</taxon>
        <taxon>Actinomycetes</taxon>
        <taxon>Propionibacteriales</taxon>
        <taxon>Nocardioidaceae</taxon>
        <taxon>Nocardioides</taxon>
    </lineage>
</organism>
<sequence length="152" mass="16089">MPTHHVPTHQLARRTHFRVDVDVTAGVVSLGGVLDGVTLRGLDDAVLMAARATGVQGPRQVVVDLRDVELLSAAATRVLEASVVAAAAQGISVRLDAPAGCTAERVLSAVRELLGDQAERLPLVARPARRHLRVVPPLARETELTGVGRRPL</sequence>
<dbReference type="EMBL" id="JAAGXA010000001">
    <property type="protein sequence ID" value="NEN77280.1"/>
    <property type="molecule type" value="Genomic_DNA"/>
</dbReference>
<name>A0A6P0HGA6_9ACTN</name>
<dbReference type="Gene3D" id="3.30.750.24">
    <property type="entry name" value="STAS domain"/>
    <property type="match status" value="1"/>
</dbReference>
<dbReference type="Proteomes" id="UP000468687">
    <property type="component" value="Unassembled WGS sequence"/>
</dbReference>
<proteinExistence type="predicted"/>
<dbReference type="SUPFAM" id="SSF52091">
    <property type="entry name" value="SpoIIaa-like"/>
    <property type="match status" value="1"/>
</dbReference>
<accession>A0A6P0HGA6</accession>
<evidence type="ECO:0000313" key="3">
    <source>
        <dbReference type="Proteomes" id="UP000468687"/>
    </source>
</evidence>
<dbReference type="InterPro" id="IPR036513">
    <property type="entry name" value="STAS_dom_sf"/>
</dbReference>
<comment type="caution">
    <text evidence="2">The sequence shown here is derived from an EMBL/GenBank/DDBJ whole genome shotgun (WGS) entry which is preliminary data.</text>
</comment>
<evidence type="ECO:0000313" key="2">
    <source>
        <dbReference type="EMBL" id="NEN77280.1"/>
    </source>
</evidence>
<reference evidence="2 3" key="1">
    <citation type="journal article" date="2014" name="Int. J. Syst. Evol. Microbiol.">
        <title>Nocardioides zeae sp. nov., isolated from the stem of Zea mays.</title>
        <authorList>
            <person name="Glaeser S.P."/>
            <person name="McInroy J.A."/>
            <person name="Busse H.J."/>
            <person name="Kampfer P."/>
        </authorList>
    </citation>
    <scope>NUCLEOTIDE SEQUENCE [LARGE SCALE GENOMIC DNA]</scope>
    <source>
        <strain evidence="2 3">JCM 30728</strain>
    </source>
</reference>